<dbReference type="AlphaFoldDB" id="A0AAV3XPQ2"/>
<dbReference type="Gene3D" id="3.20.20.140">
    <property type="entry name" value="Metal-dependent hydrolases"/>
    <property type="match status" value="1"/>
</dbReference>
<accession>A0AAV3XPQ2</accession>
<dbReference type="RefSeq" id="WP_226593165.1">
    <property type="nucleotide sequence ID" value="NZ_BLAY01000266.1"/>
</dbReference>
<gene>
    <name evidence="1" type="ORF">MiSe_87210</name>
</gene>
<protein>
    <recommendedName>
        <fullName evidence="3">DUF3604 domain-containing protein</fullName>
    </recommendedName>
</protein>
<comment type="caution">
    <text evidence="1">The sequence shown here is derived from an EMBL/GenBank/DDBJ whole genome shotgun (WGS) entry which is preliminary data.</text>
</comment>
<keyword evidence="2" id="KW-1185">Reference proteome</keyword>
<dbReference type="Proteomes" id="UP001050975">
    <property type="component" value="Unassembled WGS sequence"/>
</dbReference>
<dbReference type="Pfam" id="PF12228">
    <property type="entry name" value="DUF3604"/>
    <property type="match status" value="1"/>
</dbReference>
<evidence type="ECO:0000313" key="1">
    <source>
        <dbReference type="EMBL" id="GET43895.1"/>
    </source>
</evidence>
<proteinExistence type="predicted"/>
<reference evidence="1" key="1">
    <citation type="submission" date="2019-10" db="EMBL/GenBank/DDBJ databases">
        <title>Draft genome sequece of Microseira wollei NIES-4236.</title>
        <authorList>
            <person name="Yamaguchi H."/>
            <person name="Suzuki S."/>
            <person name="Kawachi M."/>
        </authorList>
    </citation>
    <scope>NUCLEOTIDE SEQUENCE</scope>
    <source>
        <strain evidence="1">NIES-4236</strain>
    </source>
</reference>
<organism evidence="1 2">
    <name type="scientific">Microseira wollei NIES-4236</name>
    <dbReference type="NCBI Taxonomy" id="2530354"/>
    <lineage>
        <taxon>Bacteria</taxon>
        <taxon>Bacillati</taxon>
        <taxon>Cyanobacteriota</taxon>
        <taxon>Cyanophyceae</taxon>
        <taxon>Oscillatoriophycideae</taxon>
        <taxon>Aerosakkonematales</taxon>
        <taxon>Aerosakkonemataceae</taxon>
        <taxon>Microseira</taxon>
    </lineage>
</organism>
<evidence type="ECO:0008006" key="3">
    <source>
        <dbReference type="Google" id="ProtNLM"/>
    </source>
</evidence>
<name>A0AAV3XPQ2_9CYAN</name>
<evidence type="ECO:0000313" key="2">
    <source>
        <dbReference type="Proteomes" id="UP001050975"/>
    </source>
</evidence>
<sequence>MNWIFSALQIRKLFLTGLCICFLIGSILFASSSALAVSLLPPGEYDLPKEGAVTLPADIRHYSPYVDPPFPQRVFWGDVHLHTVYSFDAGAAGSRLGPEDSYRFARGEEIETESTQRVRLSRPLDFLVVTDHSDGLGSFQQLLAGEPPEILEDPTVARWHEMVNGTPEEQVKASQEIIAAFAQGTLPEAIYPQKLADFATAWQAEIDAAENYNDPGLFTAMIGYEWTSLPSGNNLHRNIIFRDNGVKASKVLPFTTENYTDPEKLWQWMQCYENTIGGNVLAIPHNGNLSNGLMFADTQFNNVDPTQPGEPLTKEYAQQRQLWEPLYEVTQIKGTGETHPLLSTDDEFANFEVEGWDNGNLDLSAGKPEDPEAKKEMYEHEYARAALKNGLKFEAELGANPFKFGLVGATDSHIALSAVEENNYFGKFVDEAPNPDRAIEIRSSNQDGSIVRVGWQYAASGYVGVWAKQNTREAIFDAMEKREVYATSGPRMVVRFFGGWDFTNDDLSSNPGDVGYTKGVPMGSDLNITDMPEGKAPTFLVAAWKDPLRGNLDRIQIVKGWLDASGETHEKVYDVAWSGDRVPDATTGKLPPVGNTVNTETATWTNTIGASELEQVWTDPDFEPNQRAFYYARVLEIPTPRWTDYDKAFYGDKWCAEAEAENPGACDDIPLTLQERVYTSPIWYSPA</sequence>
<dbReference type="InterPro" id="IPR022028">
    <property type="entry name" value="DUF3604"/>
</dbReference>
<dbReference type="EMBL" id="BLAY01000266">
    <property type="protein sequence ID" value="GET43895.1"/>
    <property type="molecule type" value="Genomic_DNA"/>
</dbReference>